<organism evidence="9">
    <name type="scientific">Maize chlorotic mottle virus</name>
    <name type="common">MCMV</name>
    <dbReference type="NCBI Taxonomy" id="12138"/>
    <lineage>
        <taxon>Viruses</taxon>
        <taxon>Riboviria</taxon>
        <taxon>Orthornavirae</taxon>
        <taxon>Kitrinoviricota</taxon>
        <taxon>Tolucaviricetes</taxon>
        <taxon>Tolivirales</taxon>
        <taxon>Tombusviridae</taxon>
        <taxon>Procedovirinae</taxon>
        <taxon>Machlomovirus</taxon>
        <taxon>Machlomovirus zeae</taxon>
    </lineage>
</organism>
<dbReference type="GO" id="GO:0005198">
    <property type="term" value="F:structural molecule activity"/>
    <property type="evidence" value="ECO:0007669"/>
    <property type="project" value="InterPro"/>
</dbReference>
<dbReference type="InterPro" id="IPR029053">
    <property type="entry name" value="Viral_coat"/>
</dbReference>
<comment type="similarity">
    <text evidence="2">Belongs to the icosahedral plant coat protein family.</text>
</comment>
<evidence type="ECO:0000256" key="1">
    <source>
        <dbReference type="ARBA" id="ARBA00004328"/>
    </source>
</evidence>
<evidence type="ECO:0000256" key="7">
    <source>
        <dbReference type="SAM" id="MobiDB-lite"/>
    </source>
</evidence>
<feature type="compositionally biased region" description="Pro residues" evidence="7">
    <location>
        <begin position="29"/>
        <end position="44"/>
    </location>
</feature>
<evidence type="ECO:0000256" key="4">
    <source>
        <dbReference type="ARBA" id="ARBA00022561"/>
    </source>
</evidence>
<proteinExistence type="inferred from homology"/>
<dbReference type="PROSITE" id="PS00555">
    <property type="entry name" value="ICOSAH_VIR_COAT_S"/>
    <property type="match status" value="1"/>
</dbReference>
<dbReference type="InterPro" id="IPR000937">
    <property type="entry name" value="Capsid_prot_S-dom_vir"/>
</dbReference>
<accession>A0A2H4TI64</accession>
<evidence type="ECO:0000256" key="6">
    <source>
        <dbReference type="ARBA" id="ARBA00023060"/>
    </source>
</evidence>
<evidence type="ECO:0000313" key="9">
    <source>
        <dbReference type="EMBL" id="ATY93211.1"/>
    </source>
</evidence>
<evidence type="ECO:0000256" key="2">
    <source>
        <dbReference type="ARBA" id="ARBA00007446"/>
    </source>
</evidence>
<dbReference type="EMBL" id="MF510221">
    <property type="protein sequence ID" value="ATY93211.1"/>
    <property type="molecule type" value="Genomic_RNA"/>
</dbReference>
<dbReference type="Pfam" id="PF00729">
    <property type="entry name" value="Viral_coat"/>
    <property type="match status" value="1"/>
</dbReference>
<name>A0A2H4TI64_MCMV</name>
<keyword evidence="4 9" id="KW-0167">Capsid protein</keyword>
<protein>
    <recommendedName>
        <fullName evidence="3">Capsid protein</fullName>
    </recommendedName>
</protein>
<keyword evidence="6" id="KW-1142">T=3 icosahedral capsid protein</keyword>
<keyword evidence="5" id="KW-0946">Virion</keyword>
<evidence type="ECO:0000259" key="8">
    <source>
        <dbReference type="Pfam" id="PF00729"/>
    </source>
</evidence>
<dbReference type="SUPFAM" id="SSF88633">
    <property type="entry name" value="Positive stranded ssRNA viruses"/>
    <property type="match status" value="1"/>
</dbReference>
<feature type="domain" description="Icosahedral viral capsid protein S" evidence="8">
    <location>
        <begin position="24"/>
        <end position="221"/>
    </location>
</feature>
<dbReference type="GO" id="GO:0039617">
    <property type="term" value="C:T=3 icosahedral viral capsid"/>
    <property type="evidence" value="ECO:0007669"/>
    <property type="project" value="UniProtKB-KW"/>
</dbReference>
<evidence type="ECO:0000256" key="5">
    <source>
        <dbReference type="ARBA" id="ARBA00022844"/>
    </source>
</evidence>
<dbReference type="Gene3D" id="2.60.120.20">
    <property type="match status" value="1"/>
</dbReference>
<sequence length="236" mass="25145">MAASSRSTRGRKQRGRSVEAKSRAIRANPPVPRPNPQRNRPPPAGTTCSMSEILLAVSATTADQILEIPVCAGIDFPAGTPPRYIGAAKWLAAQSQMWNTVVFNSVRITWETFTADTTSGYISMAFLSDYMLSIPTGVEDVARIVPSATIALKNRGPSIVMPQNRTVFRCIQAGQFAALGSAADKQMYSPGRFIVAIPKASATQAVGQIKISYSVSYRGAAILQPALVPGPGLANH</sequence>
<feature type="region of interest" description="Disordered" evidence="7">
    <location>
        <begin position="1"/>
        <end position="46"/>
    </location>
</feature>
<reference evidence="9" key="1">
    <citation type="submission" date="2017-07" db="EMBL/GenBank/DDBJ databases">
        <title>A first global phylogeny of MCMV.</title>
        <authorList>
            <person name="Braidwood L.A."/>
            <person name="Quito-Avila D."/>
            <person name="Cabanas D."/>
            <person name="Bressan A."/>
            <person name="Wangai A."/>
            <person name="Baulcombe D.C."/>
        </authorList>
    </citation>
    <scope>NUCLEOTIDE SEQUENCE</scope>
    <source>
        <strain evidence="9">Porto-original</strain>
    </source>
</reference>
<organismHost>
    <name type="scientific">Zea mays</name>
    <name type="common">Maize</name>
    <dbReference type="NCBI Taxonomy" id="4577"/>
</organismHost>
<evidence type="ECO:0000256" key="3">
    <source>
        <dbReference type="ARBA" id="ARBA00018091"/>
    </source>
</evidence>
<comment type="subcellular location">
    <subcellularLocation>
        <location evidence="1">Virion</location>
    </subcellularLocation>
</comment>